<dbReference type="InterPro" id="IPR042099">
    <property type="entry name" value="ANL_N_sf"/>
</dbReference>
<dbReference type="Proteomes" id="UP000017148">
    <property type="component" value="Unassembled WGS sequence"/>
</dbReference>
<dbReference type="EMBL" id="ASJR01000009">
    <property type="protein sequence ID" value="ERP31813.1"/>
    <property type="molecule type" value="Genomic_DNA"/>
</dbReference>
<gene>
    <name evidence="4" type="ORF">CALK_1259</name>
</gene>
<dbReference type="GO" id="GO:0016020">
    <property type="term" value="C:membrane"/>
    <property type="evidence" value="ECO:0007669"/>
    <property type="project" value="TreeGrafter"/>
</dbReference>
<protein>
    <submittedName>
        <fullName evidence="4">AMP-dependent synthetase and ligase</fullName>
    </submittedName>
</protein>
<dbReference type="PANTHER" id="PTHR43272">
    <property type="entry name" value="LONG-CHAIN-FATTY-ACID--COA LIGASE"/>
    <property type="match status" value="1"/>
</dbReference>
<dbReference type="Pfam" id="PF00501">
    <property type="entry name" value="AMP-binding"/>
    <property type="match status" value="1"/>
</dbReference>
<dbReference type="RefSeq" id="WP_022636732.1">
    <property type="nucleotide sequence ID" value="NZ_ASJR01000009.1"/>
</dbReference>
<evidence type="ECO:0000256" key="1">
    <source>
        <dbReference type="ARBA" id="ARBA00022741"/>
    </source>
</evidence>
<dbReference type="eggNOG" id="COG1022">
    <property type="taxonomic scope" value="Bacteria"/>
</dbReference>
<accession>U7D795</accession>
<evidence type="ECO:0000259" key="3">
    <source>
        <dbReference type="Pfam" id="PF00501"/>
    </source>
</evidence>
<keyword evidence="5" id="KW-1185">Reference proteome</keyword>
<sequence>MKNTETVTALWQHSVEMFSHRTALYFPREEFEYFGERELTSLSYQQAEEQVINIGEGLAYIGLKEEDHCLIICERNSRLPLTELAVLGNRAVAIPVNPHYSPHEMEQVFTLVAPRIVFVENRDLLEKYKNHITSAATVKAVVVMSEDYIAVDEYDEKTTFAFEHLLQIGFESRIFRIFRGRRKKSSPDDTAHIFITQNSEGMLQDVPLSQGQIARTIGKTKEIHHPGSDTIHLSLLPPWHCLDHTINYVLLSAGAALVCLWEEKYWRLIAHIEPTSIAALPAQWVQLYKKCVEIWERKKHFGLCKGIYRFCEKGIQNQGHTRETPHPLIHSIGRLLFHGPLRSKGGKNLRTAYIGASPAPWYVLTLLEMLHVQTYSIYSRTHAASILSLGKARPRSPAYCGTLLGDTEVRIDKESERHSFGEIHLRSPRISTDPTYWHHTGDMGTIEGNQLSVHGASKSEIILRGRSLFPEWIELIMDRSEFVERSALFSHGENLYACIAPNVEALQRVLPRKKEYDLEEILRSTVARKIILNEINTLLEDARNPHVVHDIYLIPEISCAKGLLLHTYRINRSALARVVRTLNLP</sequence>
<dbReference type="Gene3D" id="3.40.50.12780">
    <property type="entry name" value="N-terminal domain of ligase-like"/>
    <property type="match status" value="1"/>
</dbReference>
<evidence type="ECO:0000256" key="2">
    <source>
        <dbReference type="ARBA" id="ARBA00022840"/>
    </source>
</evidence>
<comment type="caution">
    <text evidence="4">The sequence shown here is derived from an EMBL/GenBank/DDBJ whole genome shotgun (WGS) entry which is preliminary data.</text>
</comment>
<proteinExistence type="predicted"/>
<keyword evidence="4" id="KW-0436">Ligase</keyword>
<keyword evidence="2" id="KW-0067">ATP-binding</keyword>
<name>U7D795_9BACT</name>
<dbReference type="SUPFAM" id="SSF56801">
    <property type="entry name" value="Acetyl-CoA synthetase-like"/>
    <property type="match status" value="1"/>
</dbReference>
<dbReference type="GO" id="GO:0005524">
    <property type="term" value="F:ATP binding"/>
    <property type="evidence" value="ECO:0007669"/>
    <property type="project" value="UniProtKB-KW"/>
</dbReference>
<organism evidence="4 5">
    <name type="scientific">Chitinivibrio alkaliphilus ACht1</name>
    <dbReference type="NCBI Taxonomy" id="1313304"/>
    <lineage>
        <taxon>Bacteria</taxon>
        <taxon>Pseudomonadati</taxon>
        <taxon>Fibrobacterota</taxon>
        <taxon>Chitinivibrionia</taxon>
        <taxon>Chitinivibrionales</taxon>
        <taxon>Chitinivibrionaceae</taxon>
        <taxon>Chitinivibrio</taxon>
    </lineage>
</organism>
<dbReference type="STRING" id="1313304.CALK_1259"/>
<feature type="domain" description="AMP-dependent synthetase/ligase" evidence="3">
    <location>
        <begin position="12"/>
        <end position="430"/>
    </location>
</feature>
<dbReference type="AlphaFoldDB" id="U7D795"/>
<dbReference type="OrthoDB" id="9778383at2"/>
<evidence type="ECO:0000313" key="5">
    <source>
        <dbReference type="Proteomes" id="UP000017148"/>
    </source>
</evidence>
<keyword evidence="1" id="KW-0547">Nucleotide-binding</keyword>
<dbReference type="GO" id="GO:0004467">
    <property type="term" value="F:long-chain fatty acid-CoA ligase activity"/>
    <property type="evidence" value="ECO:0007669"/>
    <property type="project" value="TreeGrafter"/>
</dbReference>
<evidence type="ECO:0000313" key="4">
    <source>
        <dbReference type="EMBL" id="ERP31813.1"/>
    </source>
</evidence>
<reference evidence="4 5" key="1">
    <citation type="journal article" date="2013" name="Environ. Microbiol.">
        <title>Genome analysis of Chitinivibrio alkaliphilus gen. nov., sp. nov., a novel extremely haloalkaliphilic anaerobic chitinolytic bacterium from the candidate phylum Termite Group 3.</title>
        <authorList>
            <person name="Sorokin D.Y."/>
            <person name="Gumerov V.M."/>
            <person name="Rakitin A.L."/>
            <person name="Beletsky A.V."/>
            <person name="Damste J.S."/>
            <person name="Muyzer G."/>
            <person name="Mardanov A.V."/>
            <person name="Ravin N.V."/>
        </authorList>
    </citation>
    <scope>NUCLEOTIDE SEQUENCE [LARGE SCALE GENOMIC DNA]</scope>
    <source>
        <strain evidence="4 5">ACht1</strain>
    </source>
</reference>
<dbReference type="PANTHER" id="PTHR43272:SF33">
    <property type="entry name" value="AMP-BINDING DOMAIN-CONTAINING PROTEIN-RELATED"/>
    <property type="match status" value="1"/>
</dbReference>
<dbReference type="InterPro" id="IPR000873">
    <property type="entry name" value="AMP-dep_synth/lig_dom"/>
</dbReference>